<keyword evidence="5" id="KW-1278">Translocase</keyword>
<organism evidence="8 9">
    <name type="scientific">Pelagibaculum spongiae</name>
    <dbReference type="NCBI Taxonomy" id="2080658"/>
    <lineage>
        <taxon>Bacteria</taxon>
        <taxon>Pseudomonadati</taxon>
        <taxon>Pseudomonadota</taxon>
        <taxon>Gammaproteobacteria</taxon>
        <taxon>Oceanospirillales</taxon>
        <taxon>Pelagibaculum</taxon>
    </lineage>
</organism>
<dbReference type="Gene3D" id="3.40.50.300">
    <property type="entry name" value="P-loop containing nucleotide triphosphate hydrolases"/>
    <property type="match status" value="1"/>
</dbReference>
<dbReference type="NCBIfam" id="NF010061">
    <property type="entry name" value="PRK13538.1"/>
    <property type="match status" value="1"/>
</dbReference>
<dbReference type="RefSeq" id="WP_116688047.1">
    <property type="nucleotide sequence ID" value="NZ_CAWNYD010000007.1"/>
</dbReference>
<evidence type="ECO:0000256" key="2">
    <source>
        <dbReference type="ARBA" id="ARBA00022741"/>
    </source>
</evidence>
<keyword evidence="3" id="KW-0201">Cytochrome c-type biogenesis</keyword>
<dbReference type="PANTHER" id="PTHR43499">
    <property type="entry name" value="ABC TRANSPORTER I FAMILY MEMBER 1"/>
    <property type="match status" value="1"/>
</dbReference>
<keyword evidence="2" id="KW-0547">Nucleotide-binding</keyword>
<dbReference type="InterPro" id="IPR003439">
    <property type="entry name" value="ABC_transporter-like_ATP-bd"/>
</dbReference>
<dbReference type="GO" id="GO:0017004">
    <property type="term" value="P:cytochrome complex assembly"/>
    <property type="evidence" value="ECO:0007669"/>
    <property type="project" value="UniProtKB-KW"/>
</dbReference>
<sequence>MFDAASKFHGSQLHCQRDDRLLFEQVEFEIHAGQALLIEGANGAGKTSLLRFLCGLNQVAEGELTWCGKSVSPSDRDYASKILYIGHKSGMKADLSCVENLSMLVRLDGEVADREIIEQALDQVGLYGFEDRPAGRLSAGQHRRVALARLLLQKKPLWVLDEPLTALDVQGIAWLESTIANHLAKNGMIVMTSHSVVGVNDNNLVRLPLKTGATAGIASKTEASQ</sequence>
<dbReference type="GO" id="GO:0005524">
    <property type="term" value="F:ATP binding"/>
    <property type="evidence" value="ECO:0007669"/>
    <property type="project" value="UniProtKB-KW"/>
</dbReference>
<dbReference type="InterPro" id="IPR027417">
    <property type="entry name" value="P-loop_NTPase"/>
</dbReference>
<evidence type="ECO:0000256" key="1">
    <source>
        <dbReference type="ARBA" id="ARBA00022448"/>
    </source>
</evidence>
<dbReference type="OrthoDB" id="9800654at2"/>
<dbReference type="InterPro" id="IPR003593">
    <property type="entry name" value="AAA+_ATPase"/>
</dbReference>
<dbReference type="NCBIfam" id="TIGR01189">
    <property type="entry name" value="ccmA"/>
    <property type="match status" value="1"/>
</dbReference>
<dbReference type="GO" id="GO:0016887">
    <property type="term" value="F:ATP hydrolysis activity"/>
    <property type="evidence" value="ECO:0007669"/>
    <property type="project" value="InterPro"/>
</dbReference>
<evidence type="ECO:0000313" key="9">
    <source>
        <dbReference type="Proteomes" id="UP000244906"/>
    </source>
</evidence>
<evidence type="ECO:0000256" key="5">
    <source>
        <dbReference type="ARBA" id="ARBA00022967"/>
    </source>
</evidence>
<evidence type="ECO:0000256" key="6">
    <source>
        <dbReference type="ARBA" id="ARBA00023136"/>
    </source>
</evidence>
<dbReference type="GO" id="GO:0022857">
    <property type="term" value="F:transmembrane transporter activity"/>
    <property type="evidence" value="ECO:0007669"/>
    <property type="project" value="InterPro"/>
</dbReference>
<keyword evidence="9" id="KW-1185">Reference proteome</keyword>
<dbReference type="PANTHER" id="PTHR43499:SF1">
    <property type="entry name" value="ABC TRANSPORTER I FAMILY MEMBER 1"/>
    <property type="match status" value="1"/>
</dbReference>
<name>A0A2V1GY45_9GAMM</name>
<dbReference type="AlphaFoldDB" id="A0A2V1GY45"/>
<reference evidence="8 9" key="1">
    <citation type="submission" date="2018-04" db="EMBL/GenBank/DDBJ databases">
        <title>Thalassorhabdus spongiae gen. nov., sp. nov., isolated from a marine sponge in South-West Iceland.</title>
        <authorList>
            <person name="Knobloch S."/>
            <person name="Daussin A."/>
            <person name="Johannsson R."/>
            <person name="Marteinsson V.T."/>
        </authorList>
    </citation>
    <scope>NUCLEOTIDE SEQUENCE [LARGE SCALE GENOMIC DNA]</scope>
    <source>
        <strain evidence="8 9">Hp12</strain>
    </source>
</reference>
<evidence type="ECO:0000256" key="3">
    <source>
        <dbReference type="ARBA" id="ARBA00022748"/>
    </source>
</evidence>
<evidence type="ECO:0000259" key="7">
    <source>
        <dbReference type="PROSITE" id="PS50893"/>
    </source>
</evidence>
<dbReference type="Proteomes" id="UP000244906">
    <property type="component" value="Unassembled WGS sequence"/>
</dbReference>
<dbReference type="SUPFAM" id="SSF52540">
    <property type="entry name" value="P-loop containing nucleoside triphosphate hydrolases"/>
    <property type="match status" value="1"/>
</dbReference>
<keyword evidence="6" id="KW-0472">Membrane</keyword>
<comment type="caution">
    <text evidence="8">The sequence shown here is derived from an EMBL/GenBank/DDBJ whole genome shotgun (WGS) entry which is preliminary data.</text>
</comment>
<proteinExistence type="predicted"/>
<dbReference type="EMBL" id="QDDL01000007">
    <property type="protein sequence ID" value="PVZ66683.1"/>
    <property type="molecule type" value="Genomic_DNA"/>
</dbReference>
<evidence type="ECO:0000313" key="8">
    <source>
        <dbReference type="EMBL" id="PVZ66683.1"/>
    </source>
</evidence>
<gene>
    <name evidence="8" type="ORF">DC094_15550</name>
</gene>
<accession>A0A2V1GY45</accession>
<dbReference type="PROSITE" id="PS50893">
    <property type="entry name" value="ABC_TRANSPORTER_2"/>
    <property type="match status" value="1"/>
</dbReference>
<keyword evidence="1" id="KW-0813">Transport</keyword>
<feature type="domain" description="ABC transporter" evidence="7">
    <location>
        <begin position="8"/>
        <end position="225"/>
    </location>
</feature>
<dbReference type="Pfam" id="PF00005">
    <property type="entry name" value="ABC_tran"/>
    <property type="match status" value="1"/>
</dbReference>
<evidence type="ECO:0000256" key="4">
    <source>
        <dbReference type="ARBA" id="ARBA00022840"/>
    </source>
</evidence>
<dbReference type="SMART" id="SM00382">
    <property type="entry name" value="AAA"/>
    <property type="match status" value="1"/>
</dbReference>
<keyword evidence="4 8" id="KW-0067">ATP-binding</keyword>
<dbReference type="InterPro" id="IPR005895">
    <property type="entry name" value="ABC_transptr_haem_export_CcmA"/>
</dbReference>
<protein>
    <submittedName>
        <fullName evidence="8">Heme ABC transporter ATP-binding protein CcmA</fullName>
    </submittedName>
</protein>